<gene>
    <name evidence="3" type="ORF">C4532_03610</name>
</gene>
<feature type="domain" description="VOC" evidence="2">
    <location>
        <begin position="16"/>
        <end position="149"/>
    </location>
</feature>
<dbReference type="PANTHER" id="PTHR43048">
    <property type="entry name" value="METHYLMALONYL-COA EPIMERASE"/>
    <property type="match status" value="1"/>
</dbReference>
<reference evidence="3 4" key="1">
    <citation type="journal article" date="2017" name="ISME J.">
        <title>Energy and carbon metabolisms in a deep terrestrial subsurface fluid microbial community.</title>
        <authorList>
            <person name="Momper L."/>
            <person name="Jungbluth S.P."/>
            <person name="Lee M.D."/>
            <person name="Amend J.P."/>
        </authorList>
    </citation>
    <scope>NUCLEOTIDE SEQUENCE [LARGE SCALE GENOMIC DNA]</scope>
    <source>
        <strain evidence="3">SURF_17</strain>
    </source>
</reference>
<dbReference type="Proteomes" id="UP000285961">
    <property type="component" value="Unassembled WGS sequence"/>
</dbReference>
<dbReference type="Pfam" id="PF13669">
    <property type="entry name" value="Glyoxalase_4"/>
    <property type="match status" value="1"/>
</dbReference>
<evidence type="ECO:0000256" key="1">
    <source>
        <dbReference type="ARBA" id="ARBA00022723"/>
    </source>
</evidence>
<dbReference type="InterPro" id="IPR029068">
    <property type="entry name" value="Glyas_Bleomycin-R_OHBP_Dase"/>
</dbReference>
<comment type="caution">
    <text evidence="3">The sequence shown here is derived from an EMBL/GenBank/DDBJ whole genome shotgun (WGS) entry which is preliminary data.</text>
</comment>
<dbReference type="InterPro" id="IPR051785">
    <property type="entry name" value="MMCE/EMCE_epimerase"/>
</dbReference>
<accession>A0A419F6I3</accession>
<dbReference type="Gene3D" id="3.10.180.10">
    <property type="entry name" value="2,3-Dihydroxybiphenyl 1,2-Dioxygenase, domain 1"/>
    <property type="match status" value="1"/>
</dbReference>
<protein>
    <submittedName>
        <fullName evidence="3">VOC family protein</fullName>
    </submittedName>
</protein>
<evidence type="ECO:0000313" key="3">
    <source>
        <dbReference type="EMBL" id="RJP73921.1"/>
    </source>
</evidence>
<name>A0A419F6I3_9BACT</name>
<organism evidence="3 4">
    <name type="scientific">Candidatus Abyssobacteria bacterium SURF_17</name>
    <dbReference type="NCBI Taxonomy" id="2093361"/>
    <lineage>
        <taxon>Bacteria</taxon>
        <taxon>Pseudomonadati</taxon>
        <taxon>Candidatus Hydrogenedentota</taxon>
        <taxon>Candidatus Abyssobacteria</taxon>
    </lineage>
</organism>
<evidence type="ECO:0000259" key="2">
    <source>
        <dbReference type="PROSITE" id="PS51819"/>
    </source>
</evidence>
<dbReference type="InterPro" id="IPR037523">
    <property type="entry name" value="VOC_core"/>
</dbReference>
<sequence length="149" mass="16825">MMEQADQKPDESLFSRIDQIGVVVRSVDECVRRYEPIFGEGSFVVVEGEAPARLGNGQEVMIKGKLAFFQLGPVQVELIEIQEGPSIHLDFLKNHGEGIHHVAMYVSDFDGRLAEFRKKGFRVLQQGQGLRRYAYLDTKPFVLELIESG</sequence>
<keyword evidence="1" id="KW-0479">Metal-binding</keyword>
<dbReference type="GO" id="GO:0004493">
    <property type="term" value="F:methylmalonyl-CoA epimerase activity"/>
    <property type="evidence" value="ECO:0007669"/>
    <property type="project" value="TreeGrafter"/>
</dbReference>
<dbReference type="EMBL" id="QZKI01000022">
    <property type="protein sequence ID" value="RJP73921.1"/>
    <property type="molecule type" value="Genomic_DNA"/>
</dbReference>
<dbReference type="PROSITE" id="PS51819">
    <property type="entry name" value="VOC"/>
    <property type="match status" value="1"/>
</dbReference>
<proteinExistence type="predicted"/>
<dbReference type="GO" id="GO:0046872">
    <property type="term" value="F:metal ion binding"/>
    <property type="evidence" value="ECO:0007669"/>
    <property type="project" value="UniProtKB-KW"/>
</dbReference>
<dbReference type="AlphaFoldDB" id="A0A419F6I3"/>
<dbReference type="PANTHER" id="PTHR43048:SF3">
    <property type="entry name" value="METHYLMALONYL-COA EPIMERASE, MITOCHONDRIAL"/>
    <property type="match status" value="1"/>
</dbReference>
<evidence type="ECO:0000313" key="4">
    <source>
        <dbReference type="Proteomes" id="UP000285961"/>
    </source>
</evidence>
<dbReference type="SUPFAM" id="SSF54593">
    <property type="entry name" value="Glyoxalase/Bleomycin resistance protein/Dihydroxybiphenyl dioxygenase"/>
    <property type="match status" value="1"/>
</dbReference>
<dbReference type="GO" id="GO:0046491">
    <property type="term" value="P:L-methylmalonyl-CoA metabolic process"/>
    <property type="evidence" value="ECO:0007669"/>
    <property type="project" value="TreeGrafter"/>
</dbReference>